<proteinExistence type="predicted"/>
<comment type="caution">
    <text evidence="2">The sequence shown here is derived from an EMBL/GenBank/DDBJ whole genome shotgun (WGS) entry which is preliminary data.</text>
</comment>
<dbReference type="EMBL" id="JABSTV010001249">
    <property type="protein sequence ID" value="KAH7963716.1"/>
    <property type="molecule type" value="Genomic_DNA"/>
</dbReference>
<accession>A0A9D4Q5Z1</accession>
<evidence type="ECO:0000313" key="2">
    <source>
        <dbReference type="EMBL" id="KAH7963716.1"/>
    </source>
</evidence>
<feature type="region of interest" description="Disordered" evidence="1">
    <location>
        <begin position="588"/>
        <end position="608"/>
    </location>
</feature>
<feature type="region of interest" description="Disordered" evidence="1">
    <location>
        <begin position="1"/>
        <end position="102"/>
    </location>
</feature>
<feature type="compositionally biased region" description="Polar residues" evidence="1">
    <location>
        <begin position="39"/>
        <end position="51"/>
    </location>
</feature>
<keyword evidence="3" id="KW-1185">Reference proteome</keyword>
<evidence type="ECO:0000313" key="3">
    <source>
        <dbReference type="Proteomes" id="UP000821837"/>
    </source>
</evidence>
<evidence type="ECO:0000256" key="1">
    <source>
        <dbReference type="SAM" id="MobiDB-lite"/>
    </source>
</evidence>
<reference evidence="2" key="2">
    <citation type="submission" date="2021-09" db="EMBL/GenBank/DDBJ databases">
        <authorList>
            <person name="Jia N."/>
            <person name="Wang J."/>
            <person name="Shi W."/>
            <person name="Du L."/>
            <person name="Sun Y."/>
            <person name="Zhan W."/>
            <person name="Jiang J."/>
            <person name="Wang Q."/>
            <person name="Zhang B."/>
            <person name="Ji P."/>
            <person name="Sakyi L.B."/>
            <person name="Cui X."/>
            <person name="Yuan T."/>
            <person name="Jiang B."/>
            <person name="Yang W."/>
            <person name="Lam T.T.-Y."/>
            <person name="Chang Q."/>
            <person name="Ding S."/>
            <person name="Wang X."/>
            <person name="Zhu J."/>
            <person name="Ruan X."/>
            <person name="Zhao L."/>
            <person name="Wei J."/>
            <person name="Que T."/>
            <person name="Du C."/>
            <person name="Cheng J."/>
            <person name="Dai P."/>
            <person name="Han X."/>
            <person name="Huang E."/>
            <person name="Gao Y."/>
            <person name="Liu J."/>
            <person name="Shao H."/>
            <person name="Ye R."/>
            <person name="Li L."/>
            <person name="Wei W."/>
            <person name="Wang X."/>
            <person name="Wang C."/>
            <person name="Huo Q."/>
            <person name="Li W."/>
            <person name="Guo W."/>
            <person name="Chen H."/>
            <person name="Chen S."/>
            <person name="Zhou L."/>
            <person name="Zhou L."/>
            <person name="Ni X."/>
            <person name="Tian J."/>
            <person name="Zhou Y."/>
            <person name="Sheng Y."/>
            <person name="Liu T."/>
            <person name="Pan Y."/>
            <person name="Xia L."/>
            <person name="Li J."/>
            <person name="Zhao F."/>
            <person name="Cao W."/>
        </authorList>
    </citation>
    <scope>NUCLEOTIDE SEQUENCE</scope>
    <source>
        <strain evidence="2">Rsan-2018</strain>
        <tissue evidence="2">Larvae</tissue>
    </source>
</reference>
<organism evidence="2 3">
    <name type="scientific">Rhipicephalus sanguineus</name>
    <name type="common">Brown dog tick</name>
    <name type="synonym">Ixodes sanguineus</name>
    <dbReference type="NCBI Taxonomy" id="34632"/>
    <lineage>
        <taxon>Eukaryota</taxon>
        <taxon>Metazoa</taxon>
        <taxon>Ecdysozoa</taxon>
        <taxon>Arthropoda</taxon>
        <taxon>Chelicerata</taxon>
        <taxon>Arachnida</taxon>
        <taxon>Acari</taxon>
        <taxon>Parasitiformes</taxon>
        <taxon>Ixodida</taxon>
        <taxon>Ixodoidea</taxon>
        <taxon>Ixodidae</taxon>
        <taxon>Rhipicephalinae</taxon>
        <taxon>Rhipicephalus</taxon>
        <taxon>Rhipicephalus</taxon>
    </lineage>
</organism>
<sequence>MSTNRKSRKRYLEPAARNDSLPRSTLHEIRKRALPSSAEPDSNVNSGTPTATADRPESPYSRCGSEPAEDTSDYSYPSIVEDESTASDGESPCAESSSAQPTNTFASSSFFRMEFQRPIGSGNKLSVGDALVLAIDFAIKHGLTWTAIEDLLKYSNQLLGTDVLPDSKYLFRKFSGASPEEMNFFFYCPECHRLLAKTGGSLEERYRMAGTCCGKYYTGDTLRQELYESVSSKHRENENIADAMTDLTDGAFYKKQRQTLGCRNGQKQTSAPCGGDLCGDLCGLLDVCAVRVRIAYVACSGEEDGDRVRGVARDSVTSAWAKPEPYLLVPRRNGAFPLREDRARNRVRGRAKPRRPVQVGTIRVRAHEPKASTVERVPWAQSPGINGRGTKHRATASTEVYARRRQLGNLIGSDGKLYATASLFRVAAITTCSDSNMDLEKLTAVGIQLGLTGAELSRWIEAQQAKQRDERAAEREALKEAAEIARLPDERQREILQLKLQLQEGARNVPAAANDAWPGLVHGSWLDLPVAGTLRYVEAPGGRAVVSPMDRTPSEGDPSLGIRLSRTAHALVTLSGRAPSVLSMRRRAEGIQEVSSHPSQHSDLEHSASSEFFERVASAGTFKMATPSLALLADDIKCIPP</sequence>
<name>A0A9D4Q5Z1_RHISA</name>
<reference evidence="2" key="1">
    <citation type="journal article" date="2020" name="Cell">
        <title>Large-Scale Comparative Analyses of Tick Genomes Elucidate Their Genetic Diversity and Vector Capacities.</title>
        <authorList>
            <consortium name="Tick Genome and Microbiome Consortium (TIGMIC)"/>
            <person name="Jia N."/>
            <person name="Wang J."/>
            <person name="Shi W."/>
            <person name="Du L."/>
            <person name="Sun Y."/>
            <person name="Zhan W."/>
            <person name="Jiang J.F."/>
            <person name="Wang Q."/>
            <person name="Zhang B."/>
            <person name="Ji P."/>
            <person name="Bell-Sakyi L."/>
            <person name="Cui X.M."/>
            <person name="Yuan T.T."/>
            <person name="Jiang B.G."/>
            <person name="Yang W.F."/>
            <person name="Lam T.T."/>
            <person name="Chang Q.C."/>
            <person name="Ding S.J."/>
            <person name="Wang X.J."/>
            <person name="Zhu J.G."/>
            <person name="Ruan X.D."/>
            <person name="Zhao L."/>
            <person name="Wei J.T."/>
            <person name="Ye R.Z."/>
            <person name="Que T.C."/>
            <person name="Du C.H."/>
            <person name="Zhou Y.H."/>
            <person name="Cheng J.X."/>
            <person name="Dai P.F."/>
            <person name="Guo W.B."/>
            <person name="Han X.H."/>
            <person name="Huang E.J."/>
            <person name="Li L.F."/>
            <person name="Wei W."/>
            <person name="Gao Y.C."/>
            <person name="Liu J.Z."/>
            <person name="Shao H.Z."/>
            <person name="Wang X."/>
            <person name="Wang C.C."/>
            <person name="Yang T.C."/>
            <person name="Huo Q.B."/>
            <person name="Li W."/>
            <person name="Chen H.Y."/>
            <person name="Chen S.E."/>
            <person name="Zhou L.G."/>
            <person name="Ni X.B."/>
            <person name="Tian J.H."/>
            <person name="Sheng Y."/>
            <person name="Liu T."/>
            <person name="Pan Y.S."/>
            <person name="Xia L.Y."/>
            <person name="Li J."/>
            <person name="Zhao F."/>
            <person name="Cao W.C."/>
        </authorList>
    </citation>
    <scope>NUCLEOTIDE SEQUENCE</scope>
    <source>
        <strain evidence="2">Rsan-2018</strain>
    </source>
</reference>
<protein>
    <submittedName>
        <fullName evidence="2">Uncharacterized protein</fullName>
    </submittedName>
</protein>
<dbReference type="VEuPathDB" id="VectorBase:RSAN_056933"/>
<gene>
    <name evidence="2" type="ORF">HPB52_022454</name>
</gene>
<dbReference type="Proteomes" id="UP000821837">
    <property type="component" value="Chromosome 3"/>
</dbReference>
<dbReference type="AlphaFoldDB" id="A0A9D4Q5Z1"/>